<gene>
    <name evidence="8 10" type="primary">msrQ</name>
    <name evidence="10" type="ORF">GCM10007877_09400</name>
</gene>
<comment type="cofactor">
    <cofactor evidence="8">
        <name>heme b</name>
        <dbReference type="ChEBI" id="CHEBI:60344"/>
    </cofactor>
    <text evidence="8">Binds 1 heme b (iron(II)-protoporphyrin IX) group per subunit.</text>
</comment>
<comment type="function">
    <text evidence="8">Part of the MsrPQ system that repairs oxidized periplasmic proteins containing methionine sulfoxide residues (Met-O), using respiratory chain electrons. Thus protects these proteins from oxidative-stress damage caused by reactive species of oxygen and chlorine generated by the host defense mechanisms. MsrPQ is essential for the maintenance of envelope integrity under bleach stress, rescuing a wide series of structurally unrelated periplasmic proteins from methionine oxidation. MsrQ provides electrons for reduction to the reductase catalytic subunit MsrP, using the quinone pool of the respiratory chain.</text>
</comment>
<proteinExistence type="inferred from homology"/>
<feature type="transmembrane region" description="Helical" evidence="8">
    <location>
        <begin position="153"/>
        <end position="170"/>
    </location>
</feature>
<dbReference type="GO" id="GO:0009055">
    <property type="term" value="F:electron transfer activity"/>
    <property type="evidence" value="ECO:0007669"/>
    <property type="project" value="UniProtKB-UniRule"/>
</dbReference>
<dbReference type="GO" id="GO:0016679">
    <property type="term" value="F:oxidoreductase activity, acting on diphenols and related substances as donors"/>
    <property type="evidence" value="ECO:0007669"/>
    <property type="project" value="TreeGrafter"/>
</dbReference>
<dbReference type="AlphaFoldDB" id="A0AA37T7I8"/>
<keyword evidence="8" id="KW-0479">Metal-binding</keyword>
<evidence type="ECO:0000313" key="11">
    <source>
        <dbReference type="Proteomes" id="UP001156870"/>
    </source>
</evidence>
<feature type="transmembrane region" description="Helical" evidence="8">
    <location>
        <begin position="83"/>
        <end position="100"/>
    </location>
</feature>
<dbReference type="InterPro" id="IPR013130">
    <property type="entry name" value="Fe3_Rdtase_TM_dom"/>
</dbReference>
<evidence type="ECO:0000256" key="5">
    <source>
        <dbReference type="ARBA" id="ARBA00022989"/>
    </source>
</evidence>
<evidence type="ECO:0000313" key="10">
    <source>
        <dbReference type="EMBL" id="GLS25226.1"/>
    </source>
</evidence>
<feature type="transmembrane region" description="Helical" evidence="8">
    <location>
        <begin position="176"/>
        <end position="194"/>
    </location>
</feature>
<dbReference type="InterPro" id="IPR022837">
    <property type="entry name" value="MsrQ-like"/>
</dbReference>
<protein>
    <recommendedName>
        <fullName evidence="8">Protein-methionine-sulfoxide reductase heme-binding subunit MsrQ</fullName>
    </recommendedName>
    <alternativeName>
        <fullName evidence="8">Flavocytochrome MsrQ</fullName>
    </alternativeName>
</protein>
<feature type="domain" description="Ferric oxidoreductase" evidence="9">
    <location>
        <begin position="51"/>
        <end position="164"/>
    </location>
</feature>
<evidence type="ECO:0000256" key="6">
    <source>
        <dbReference type="ARBA" id="ARBA00023004"/>
    </source>
</evidence>
<feature type="transmembrane region" description="Helical" evidence="8">
    <location>
        <begin position="47"/>
        <end position="71"/>
    </location>
</feature>
<dbReference type="GO" id="GO:0005886">
    <property type="term" value="C:plasma membrane"/>
    <property type="evidence" value="ECO:0007669"/>
    <property type="project" value="UniProtKB-SubCell"/>
</dbReference>
<name>A0AA37T7I8_9GAMM</name>
<sequence>MLKRNQLGNKSIVIIKTIIHAMCLYFLMSRFYFAFTDQLGGDPVQAIIHFTGMSAFKLLLLTLAVTPLAQWSQQGKLMRIRRMLGLWCFTFAVAHFYSYTAFDLHFDFLLLGSEVIKRPYITVGFFAWVLLMLLAITSLPILVRKLGKRWKRLHNWIYASALLIGVHFWWSVKADITEPVVYFVMVVGLLSLRWQKLKRYLGSARR</sequence>
<dbReference type="EMBL" id="BSPD01000027">
    <property type="protein sequence ID" value="GLS25226.1"/>
    <property type="molecule type" value="Genomic_DNA"/>
</dbReference>
<dbReference type="Pfam" id="PF01794">
    <property type="entry name" value="Ferric_reduct"/>
    <property type="match status" value="1"/>
</dbReference>
<dbReference type="Proteomes" id="UP001156870">
    <property type="component" value="Unassembled WGS sequence"/>
</dbReference>
<dbReference type="GO" id="GO:0020037">
    <property type="term" value="F:heme binding"/>
    <property type="evidence" value="ECO:0007669"/>
    <property type="project" value="UniProtKB-UniRule"/>
</dbReference>
<dbReference type="PANTHER" id="PTHR36964">
    <property type="entry name" value="PROTEIN-METHIONINE-SULFOXIDE REDUCTASE HEME-BINDING SUBUNIT MSRQ"/>
    <property type="match status" value="1"/>
</dbReference>
<feature type="transmembrane region" description="Helical" evidence="8">
    <location>
        <begin position="12"/>
        <end position="35"/>
    </location>
</feature>
<accession>A0AA37T7I8</accession>
<dbReference type="HAMAP" id="MF_01207">
    <property type="entry name" value="MsrQ"/>
    <property type="match status" value="1"/>
</dbReference>
<dbReference type="GO" id="GO:0030091">
    <property type="term" value="P:protein repair"/>
    <property type="evidence" value="ECO:0007669"/>
    <property type="project" value="UniProtKB-UniRule"/>
</dbReference>
<dbReference type="NCBIfam" id="NF003831">
    <property type="entry name" value="PRK05419.1-2"/>
    <property type="match status" value="1"/>
</dbReference>
<dbReference type="GO" id="GO:0010181">
    <property type="term" value="F:FMN binding"/>
    <property type="evidence" value="ECO:0007669"/>
    <property type="project" value="UniProtKB-UniRule"/>
</dbReference>
<evidence type="ECO:0000256" key="8">
    <source>
        <dbReference type="HAMAP-Rule" id="MF_01207"/>
    </source>
</evidence>
<keyword evidence="8" id="KW-0288">FMN</keyword>
<comment type="caution">
    <text evidence="10">The sequence shown here is derived from an EMBL/GenBank/DDBJ whole genome shotgun (WGS) entry which is preliminary data.</text>
</comment>
<keyword evidence="8" id="KW-0285">Flavoprotein</keyword>
<evidence type="ECO:0000256" key="1">
    <source>
        <dbReference type="ARBA" id="ARBA00004141"/>
    </source>
</evidence>
<keyword evidence="5 8" id="KW-1133">Transmembrane helix</keyword>
<comment type="cofactor">
    <cofactor evidence="8">
        <name>FMN</name>
        <dbReference type="ChEBI" id="CHEBI:58210"/>
    </cofactor>
    <text evidence="8">Binds 1 FMN per subunit.</text>
</comment>
<comment type="subunit">
    <text evidence="8">Heterodimer of a catalytic subunit (MsrP) and a heme-binding subunit (MsrQ).</text>
</comment>
<reference evidence="10 11" key="1">
    <citation type="journal article" date="2014" name="Int. J. Syst. Evol. Microbiol.">
        <title>Complete genome sequence of Corynebacterium casei LMG S-19264T (=DSM 44701T), isolated from a smear-ripened cheese.</title>
        <authorList>
            <consortium name="US DOE Joint Genome Institute (JGI-PGF)"/>
            <person name="Walter F."/>
            <person name="Albersmeier A."/>
            <person name="Kalinowski J."/>
            <person name="Ruckert C."/>
        </authorList>
    </citation>
    <scope>NUCLEOTIDE SEQUENCE [LARGE SCALE GENOMIC DNA]</scope>
    <source>
        <strain evidence="10 11">NBRC 110095</strain>
    </source>
</reference>
<evidence type="ECO:0000256" key="7">
    <source>
        <dbReference type="ARBA" id="ARBA00023136"/>
    </source>
</evidence>
<evidence type="ECO:0000259" key="9">
    <source>
        <dbReference type="Pfam" id="PF01794"/>
    </source>
</evidence>
<keyword evidence="2 8" id="KW-0813">Transport</keyword>
<keyword evidence="8" id="KW-0249">Electron transport</keyword>
<evidence type="ECO:0000256" key="4">
    <source>
        <dbReference type="ARBA" id="ARBA00022692"/>
    </source>
</evidence>
<dbReference type="GO" id="GO:0046872">
    <property type="term" value="F:metal ion binding"/>
    <property type="evidence" value="ECO:0007669"/>
    <property type="project" value="UniProtKB-KW"/>
</dbReference>
<keyword evidence="11" id="KW-1185">Reference proteome</keyword>
<keyword evidence="8" id="KW-1003">Cell membrane</keyword>
<comment type="similarity">
    <text evidence="8">Belongs to the MsrQ family.</text>
</comment>
<keyword evidence="6 8" id="KW-0408">Iron</keyword>
<feature type="transmembrane region" description="Helical" evidence="8">
    <location>
        <begin position="120"/>
        <end position="141"/>
    </location>
</feature>
<organism evidence="10 11">
    <name type="scientific">Marinibactrum halimedae</name>
    <dbReference type="NCBI Taxonomy" id="1444977"/>
    <lineage>
        <taxon>Bacteria</taxon>
        <taxon>Pseudomonadati</taxon>
        <taxon>Pseudomonadota</taxon>
        <taxon>Gammaproteobacteria</taxon>
        <taxon>Cellvibrionales</taxon>
        <taxon>Cellvibrionaceae</taxon>
        <taxon>Marinibactrum</taxon>
    </lineage>
</organism>
<evidence type="ECO:0000256" key="3">
    <source>
        <dbReference type="ARBA" id="ARBA00022617"/>
    </source>
</evidence>
<dbReference type="RefSeq" id="WP_232594510.1">
    <property type="nucleotide sequence ID" value="NZ_BSPD01000027.1"/>
</dbReference>
<keyword evidence="3 8" id="KW-0349">Heme</keyword>
<keyword evidence="4 8" id="KW-0812">Transmembrane</keyword>
<dbReference type="PANTHER" id="PTHR36964:SF1">
    <property type="entry name" value="PROTEIN-METHIONINE-SULFOXIDE REDUCTASE HEME-BINDING SUBUNIT MSRQ"/>
    <property type="match status" value="1"/>
</dbReference>
<keyword evidence="7 8" id="KW-0472">Membrane</keyword>
<evidence type="ECO:0000256" key="2">
    <source>
        <dbReference type="ARBA" id="ARBA00022448"/>
    </source>
</evidence>
<comment type="subcellular location">
    <subcellularLocation>
        <location evidence="8">Cell membrane</location>
        <topology evidence="8">Multi-pass membrane protein</topology>
    </subcellularLocation>
    <subcellularLocation>
        <location evidence="1">Membrane</location>
        <topology evidence="1">Multi-pass membrane protein</topology>
    </subcellularLocation>
</comment>